<keyword evidence="2" id="KW-0472">Membrane</keyword>
<proteinExistence type="predicted"/>
<feature type="transmembrane region" description="Helical" evidence="2">
    <location>
        <begin position="109"/>
        <end position="129"/>
    </location>
</feature>
<name>A0C3Y2_PARTE</name>
<protein>
    <submittedName>
        <fullName evidence="3">Uncharacterized protein</fullName>
    </submittedName>
</protein>
<dbReference type="RefSeq" id="XP_001432896.1">
    <property type="nucleotide sequence ID" value="XM_001432859.1"/>
</dbReference>
<organism evidence="3 4">
    <name type="scientific">Paramecium tetraurelia</name>
    <dbReference type="NCBI Taxonomy" id="5888"/>
    <lineage>
        <taxon>Eukaryota</taxon>
        <taxon>Sar</taxon>
        <taxon>Alveolata</taxon>
        <taxon>Ciliophora</taxon>
        <taxon>Intramacronucleata</taxon>
        <taxon>Oligohymenophorea</taxon>
        <taxon>Peniculida</taxon>
        <taxon>Parameciidae</taxon>
        <taxon>Paramecium</taxon>
    </lineage>
</organism>
<keyword evidence="2" id="KW-0812">Transmembrane</keyword>
<accession>A0C3Y2</accession>
<feature type="coiled-coil region" evidence="1">
    <location>
        <begin position="13"/>
        <end position="40"/>
    </location>
</feature>
<dbReference type="GeneID" id="5018681"/>
<keyword evidence="4" id="KW-1185">Reference proteome</keyword>
<dbReference type="AlphaFoldDB" id="A0C3Y2"/>
<dbReference type="HOGENOM" id="CLU_1725837_0_0_1"/>
<dbReference type="InParanoid" id="A0C3Y2"/>
<evidence type="ECO:0000313" key="3">
    <source>
        <dbReference type="EMBL" id="CAK65499.1"/>
    </source>
</evidence>
<gene>
    <name evidence="3" type="ORF">GSPATT00034979001</name>
</gene>
<evidence type="ECO:0000256" key="2">
    <source>
        <dbReference type="SAM" id="Phobius"/>
    </source>
</evidence>
<evidence type="ECO:0000313" key="4">
    <source>
        <dbReference type="Proteomes" id="UP000000600"/>
    </source>
</evidence>
<keyword evidence="2" id="KW-1133">Transmembrane helix</keyword>
<dbReference type="KEGG" id="ptm:GSPATT00034979001"/>
<dbReference type="Proteomes" id="UP000000600">
    <property type="component" value="Unassembled WGS sequence"/>
</dbReference>
<sequence>MLEKQYSQQQISQQQENSNISNLQSQHQKVQDELKILKVIFNQNSNPDLVLESLQIKEQLVVIQQQKINLKQNQKQDQCKYNILGGINQTDLISRSYLRTLKRKRSIKVFFNAFLLQFSPFSIGLNQLVKFLQQPYLITKFDQLYHQVKTEK</sequence>
<dbReference type="EMBL" id="CT868039">
    <property type="protein sequence ID" value="CAK65499.1"/>
    <property type="molecule type" value="Genomic_DNA"/>
</dbReference>
<keyword evidence="1" id="KW-0175">Coiled coil</keyword>
<evidence type="ECO:0000256" key="1">
    <source>
        <dbReference type="SAM" id="Coils"/>
    </source>
</evidence>
<reference evidence="3 4" key="1">
    <citation type="journal article" date="2006" name="Nature">
        <title>Global trends of whole-genome duplications revealed by the ciliate Paramecium tetraurelia.</title>
        <authorList>
            <consortium name="Genoscope"/>
            <person name="Aury J.-M."/>
            <person name="Jaillon O."/>
            <person name="Duret L."/>
            <person name="Noel B."/>
            <person name="Jubin C."/>
            <person name="Porcel B.M."/>
            <person name="Segurens B."/>
            <person name="Daubin V."/>
            <person name="Anthouard V."/>
            <person name="Aiach N."/>
            <person name="Arnaiz O."/>
            <person name="Billaut A."/>
            <person name="Beisson J."/>
            <person name="Blanc I."/>
            <person name="Bouhouche K."/>
            <person name="Camara F."/>
            <person name="Duharcourt S."/>
            <person name="Guigo R."/>
            <person name="Gogendeau D."/>
            <person name="Katinka M."/>
            <person name="Keller A.-M."/>
            <person name="Kissmehl R."/>
            <person name="Klotz C."/>
            <person name="Koll F."/>
            <person name="Le Moue A."/>
            <person name="Lepere C."/>
            <person name="Malinsky S."/>
            <person name="Nowacki M."/>
            <person name="Nowak J.K."/>
            <person name="Plattner H."/>
            <person name="Poulain J."/>
            <person name="Ruiz F."/>
            <person name="Serrano V."/>
            <person name="Zagulski M."/>
            <person name="Dessen P."/>
            <person name="Betermier M."/>
            <person name="Weissenbach J."/>
            <person name="Scarpelli C."/>
            <person name="Schachter V."/>
            <person name="Sperling L."/>
            <person name="Meyer E."/>
            <person name="Cohen J."/>
            <person name="Wincker P."/>
        </authorList>
    </citation>
    <scope>NUCLEOTIDE SEQUENCE [LARGE SCALE GENOMIC DNA]</scope>
    <source>
        <strain evidence="3 4">Stock d4-2</strain>
    </source>
</reference>